<dbReference type="InterPro" id="IPR033479">
    <property type="entry name" value="dCache_1"/>
</dbReference>
<dbReference type="Gene3D" id="3.30.450.20">
    <property type="entry name" value="PAS domain"/>
    <property type="match status" value="2"/>
</dbReference>
<evidence type="ECO:0000256" key="2">
    <source>
        <dbReference type="ARBA" id="ARBA00022475"/>
    </source>
</evidence>
<dbReference type="Pfam" id="PF00015">
    <property type="entry name" value="MCPsignal"/>
    <property type="match status" value="1"/>
</dbReference>
<dbReference type="SUPFAM" id="SSF58104">
    <property type="entry name" value="Methyl-accepting chemotaxis protein (MCP) signaling domain"/>
    <property type="match status" value="1"/>
</dbReference>
<evidence type="ECO:0000256" key="1">
    <source>
        <dbReference type="ARBA" id="ARBA00004651"/>
    </source>
</evidence>
<evidence type="ECO:0000256" key="8">
    <source>
        <dbReference type="ARBA" id="ARBA00023224"/>
    </source>
</evidence>
<evidence type="ECO:0000259" key="12">
    <source>
        <dbReference type="PROSITE" id="PS50111"/>
    </source>
</evidence>
<evidence type="ECO:0000313" key="14">
    <source>
        <dbReference type="EMBL" id="RDW20763.1"/>
    </source>
</evidence>
<accession>A0A3D8PXD7</accession>
<dbReference type="CDD" id="cd11386">
    <property type="entry name" value="MCP_signal"/>
    <property type="match status" value="1"/>
</dbReference>
<evidence type="ECO:0000256" key="3">
    <source>
        <dbReference type="ARBA" id="ARBA00022481"/>
    </source>
</evidence>
<proteinExistence type="inferred from homology"/>
<feature type="domain" description="Methyl-accepting transducer" evidence="12">
    <location>
        <begin position="402"/>
        <end position="638"/>
    </location>
</feature>
<keyword evidence="8 10" id="KW-0807">Transducer</keyword>
<reference evidence="15" key="1">
    <citation type="submission" date="2017-11" db="EMBL/GenBank/DDBJ databases">
        <authorList>
            <person name="Zhu W."/>
        </authorList>
    </citation>
    <scope>NUCLEOTIDE SEQUENCE [LARGE SCALE GENOMIC DNA]</scope>
    <source>
        <strain evidence="15">CAU 1051</strain>
    </source>
</reference>
<dbReference type="InterPro" id="IPR029151">
    <property type="entry name" value="Sensor-like_sf"/>
</dbReference>
<evidence type="ECO:0000256" key="10">
    <source>
        <dbReference type="PROSITE-ProRule" id="PRU00284"/>
    </source>
</evidence>
<dbReference type="Proteomes" id="UP000256520">
    <property type="component" value="Unassembled WGS sequence"/>
</dbReference>
<name>A0A3D8PXD7_9BACI</name>
<dbReference type="AlphaFoldDB" id="A0A3D8PXD7"/>
<dbReference type="GO" id="GO:0005886">
    <property type="term" value="C:plasma membrane"/>
    <property type="evidence" value="ECO:0007669"/>
    <property type="project" value="UniProtKB-SubCell"/>
</dbReference>
<protein>
    <submittedName>
        <fullName evidence="14">Chemotaxis protein</fullName>
    </submittedName>
</protein>
<dbReference type="GO" id="GO:0007165">
    <property type="term" value="P:signal transduction"/>
    <property type="evidence" value="ECO:0007669"/>
    <property type="project" value="UniProtKB-KW"/>
</dbReference>
<dbReference type="PANTHER" id="PTHR32089:SF114">
    <property type="entry name" value="METHYL-ACCEPTING CHEMOTAXIS PROTEIN MCPB"/>
    <property type="match status" value="1"/>
</dbReference>
<evidence type="ECO:0000259" key="13">
    <source>
        <dbReference type="PROSITE" id="PS50885"/>
    </source>
</evidence>
<dbReference type="CDD" id="cd06225">
    <property type="entry name" value="HAMP"/>
    <property type="match status" value="1"/>
</dbReference>
<dbReference type="InterPro" id="IPR004089">
    <property type="entry name" value="MCPsignal_dom"/>
</dbReference>
<comment type="subcellular location">
    <subcellularLocation>
        <location evidence="1">Cell membrane</location>
        <topology evidence="1">Multi-pass membrane protein</topology>
    </subcellularLocation>
</comment>
<feature type="transmembrane region" description="Helical" evidence="11">
    <location>
        <begin position="310"/>
        <end position="329"/>
    </location>
</feature>
<dbReference type="OrthoDB" id="9810264at2"/>
<evidence type="ECO:0000256" key="11">
    <source>
        <dbReference type="SAM" id="Phobius"/>
    </source>
</evidence>
<dbReference type="PROSITE" id="PS50885">
    <property type="entry name" value="HAMP"/>
    <property type="match status" value="1"/>
</dbReference>
<dbReference type="CDD" id="cd12913">
    <property type="entry name" value="PDC1_MCP_like"/>
    <property type="match status" value="1"/>
</dbReference>
<dbReference type="PROSITE" id="PS50111">
    <property type="entry name" value="CHEMOTAXIS_TRANSDUC_2"/>
    <property type="match status" value="1"/>
</dbReference>
<feature type="transmembrane region" description="Helical" evidence="11">
    <location>
        <begin position="21"/>
        <end position="41"/>
    </location>
</feature>
<dbReference type="Pfam" id="PF02743">
    <property type="entry name" value="dCache_1"/>
    <property type="match status" value="1"/>
</dbReference>
<evidence type="ECO:0000256" key="4">
    <source>
        <dbReference type="ARBA" id="ARBA00022500"/>
    </source>
</evidence>
<feature type="domain" description="HAMP" evidence="13">
    <location>
        <begin position="330"/>
        <end position="383"/>
    </location>
</feature>
<dbReference type="PANTHER" id="PTHR32089">
    <property type="entry name" value="METHYL-ACCEPTING CHEMOTAXIS PROTEIN MCPB"/>
    <property type="match status" value="1"/>
</dbReference>
<keyword evidence="7 11" id="KW-0472">Membrane</keyword>
<comment type="similarity">
    <text evidence="9">Belongs to the methyl-accepting chemotaxis (MCP) protein family.</text>
</comment>
<keyword evidence="6 11" id="KW-1133">Transmembrane helix</keyword>
<dbReference type="SUPFAM" id="SSF103190">
    <property type="entry name" value="Sensory domain-like"/>
    <property type="match status" value="1"/>
</dbReference>
<keyword evidence="3" id="KW-0488">Methylation</keyword>
<keyword evidence="4" id="KW-0145">Chemotaxis</keyword>
<dbReference type="SMART" id="SM00283">
    <property type="entry name" value="MA"/>
    <property type="match status" value="1"/>
</dbReference>
<gene>
    <name evidence="14" type="ORF">CWR45_05940</name>
</gene>
<evidence type="ECO:0000256" key="7">
    <source>
        <dbReference type="ARBA" id="ARBA00023136"/>
    </source>
</evidence>
<organism evidence="14 15">
    <name type="scientific">Oceanobacillus chungangensis</name>
    <dbReference type="NCBI Taxonomy" id="1229152"/>
    <lineage>
        <taxon>Bacteria</taxon>
        <taxon>Bacillati</taxon>
        <taxon>Bacillota</taxon>
        <taxon>Bacilli</taxon>
        <taxon>Bacillales</taxon>
        <taxon>Bacillaceae</taxon>
        <taxon>Oceanobacillus</taxon>
    </lineage>
</organism>
<sequence length="688" mass="74903">MGDKKRKTNLFNWIRKSISTKVSLVLFIAIVIVFSATGGLIHSYTKSLLVENVEETLSTKSVAIADQVNSMFAEKGTIVRQIATNQEIVKYLNTAGSREEATTNSYYDGVLKSLDEIVKSDDSIAMTWVASNKSNFLIGSNNVLSDSSFDIKSRPWYEPALVEDDVYFTEPYMDEVFGKIILSVMKPIKMDGNTVGIVAIDIFLDGLPELMQSYKMGESGYSFLISNEGTFLYHPKDELIIEQKIQSLSGEIGNIGKKMVKSEKGLELTQVNDGLEYIGYSPVTTTGWSVGTSLPEKEALGSLSTFTKMMMIYFGISCLILIVIVIFLLKRMLREIPLVTNIMKQLELGDLSQLNLQAKSEDEIGQLVTSTNQMNNRLRDIVSQINTVSETVSSQSEELTQSANEIKVGTEQIATTMQELASGSETQANSASDLASVMSSFTMKVQEANESGERIGDNTKIVLSMTKDGSELMNKSIQQMGRIDQIVQDSVQKVQGLDKQSQEISNLVTVIKDVADQTNLLSLNAAIEAARAGEHGKGFAVVADEVRKLADQVSVSVTNITDIVSNIQKETTLVTGSLQDGYKEVQLGTAQIETTGETFGNISEAVIETVESITAISENLADIAASAQEMNGSIEEIASISEESAAGVEQTSASSQQTSSIMEEVAGSSEQLAKLAEELHGLVRVFKL</sequence>
<keyword evidence="15" id="KW-1185">Reference proteome</keyword>
<dbReference type="Gene3D" id="1.10.287.950">
    <property type="entry name" value="Methyl-accepting chemotaxis protein"/>
    <property type="match status" value="1"/>
</dbReference>
<evidence type="ECO:0000313" key="15">
    <source>
        <dbReference type="Proteomes" id="UP000256520"/>
    </source>
</evidence>
<evidence type="ECO:0000256" key="5">
    <source>
        <dbReference type="ARBA" id="ARBA00022692"/>
    </source>
</evidence>
<evidence type="ECO:0000256" key="9">
    <source>
        <dbReference type="ARBA" id="ARBA00029447"/>
    </source>
</evidence>
<dbReference type="InterPro" id="IPR003660">
    <property type="entry name" value="HAMP_dom"/>
</dbReference>
<dbReference type="RefSeq" id="WP_115748939.1">
    <property type="nucleotide sequence ID" value="NZ_PIOD01000005.1"/>
</dbReference>
<comment type="caution">
    <text evidence="14">The sequence shown here is derived from an EMBL/GenBank/DDBJ whole genome shotgun (WGS) entry which is preliminary data.</text>
</comment>
<dbReference type="EMBL" id="PIOD01000005">
    <property type="protein sequence ID" value="RDW20763.1"/>
    <property type="molecule type" value="Genomic_DNA"/>
</dbReference>
<keyword evidence="5 11" id="KW-0812">Transmembrane</keyword>
<dbReference type="CDD" id="cd12912">
    <property type="entry name" value="PDC2_MCP_like"/>
    <property type="match status" value="1"/>
</dbReference>
<dbReference type="GO" id="GO:0006935">
    <property type="term" value="P:chemotaxis"/>
    <property type="evidence" value="ECO:0007669"/>
    <property type="project" value="UniProtKB-KW"/>
</dbReference>
<evidence type="ECO:0000256" key="6">
    <source>
        <dbReference type="ARBA" id="ARBA00022989"/>
    </source>
</evidence>
<keyword evidence="2" id="KW-1003">Cell membrane</keyword>